<accession>A0A926ZE31</accession>
<dbReference type="AlphaFoldDB" id="A0A926ZE31"/>
<sequence>MKLGVLWQYLGCAAVYYPKLAKVTGGVTAAILFWHIFERQSQLCNTDEWVKINVDEVEEKTGLNSTEQRLARKKLLERSLLKERLVTDDNTVEYWADIDALEAQWEGFCQSDSRVSSDNEAKVEAIPANNGDSTKTTAGDASYILGIHIKNDKFFPTQRQPIAVKVTDDYRFNGPWESPEQFEEFQRALLTYFNKHGVTNPTAWVFKIVDGLTKGLISPFWDEFVSGLPLGSTQNPLFIKNEDYNQYRVPWQSAEQFQSFQRALLEYAKTEGFENPSGWVYKIVANIRKGEVSPFWDEFIRGIPLGESQKIKRDWEIEAGVPYPAFEEERIQYYVQKGEPLEQAVAKARAELRDPVLGKDLWEGFLRKCDRIADEAIKAKSLGITTPYLPPSFSDKPQVTKESVMQKLNAIAPQFSISSSSYNSLNNLTLEQQNVEEEESDTVVDVPSLASLQSAYKTAMGRTLVERQIAEHPEWGYGIIDGEVVDLFPF</sequence>
<gene>
    <name evidence="1" type="ORF">H6G03_00665</name>
</gene>
<proteinExistence type="predicted"/>
<dbReference type="EMBL" id="JACJPW010000001">
    <property type="protein sequence ID" value="MBD2179633.1"/>
    <property type="molecule type" value="Genomic_DNA"/>
</dbReference>
<dbReference type="RefSeq" id="WP_190461005.1">
    <property type="nucleotide sequence ID" value="NZ_JACJPW010000001.1"/>
</dbReference>
<keyword evidence="2" id="KW-1185">Reference proteome</keyword>
<comment type="caution">
    <text evidence="1">The sequence shown here is derived from an EMBL/GenBank/DDBJ whole genome shotgun (WGS) entry which is preliminary data.</text>
</comment>
<name>A0A926ZE31_9CYAN</name>
<protein>
    <submittedName>
        <fullName evidence="1">Uncharacterized protein</fullName>
    </submittedName>
</protein>
<evidence type="ECO:0000313" key="1">
    <source>
        <dbReference type="EMBL" id="MBD2179633.1"/>
    </source>
</evidence>
<organism evidence="1 2">
    <name type="scientific">Aerosakkonema funiforme FACHB-1375</name>
    <dbReference type="NCBI Taxonomy" id="2949571"/>
    <lineage>
        <taxon>Bacteria</taxon>
        <taxon>Bacillati</taxon>
        <taxon>Cyanobacteriota</taxon>
        <taxon>Cyanophyceae</taxon>
        <taxon>Oscillatoriophycideae</taxon>
        <taxon>Aerosakkonematales</taxon>
        <taxon>Aerosakkonemataceae</taxon>
        <taxon>Aerosakkonema</taxon>
    </lineage>
</organism>
<evidence type="ECO:0000313" key="2">
    <source>
        <dbReference type="Proteomes" id="UP000641646"/>
    </source>
</evidence>
<dbReference type="Proteomes" id="UP000641646">
    <property type="component" value="Unassembled WGS sequence"/>
</dbReference>
<reference evidence="1" key="1">
    <citation type="journal article" date="2015" name="ISME J.">
        <title>Draft Genome Sequence of Streptomyces incarnatus NRRL8089, which Produces the Nucleoside Antibiotic Sinefungin.</title>
        <authorList>
            <person name="Oshima K."/>
            <person name="Hattori M."/>
            <person name="Shimizu H."/>
            <person name="Fukuda K."/>
            <person name="Nemoto M."/>
            <person name="Inagaki K."/>
            <person name="Tamura T."/>
        </authorList>
    </citation>
    <scope>NUCLEOTIDE SEQUENCE</scope>
    <source>
        <strain evidence="1">FACHB-1375</strain>
    </source>
</reference>
<reference evidence="1" key="2">
    <citation type="submission" date="2020-08" db="EMBL/GenBank/DDBJ databases">
        <authorList>
            <person name="Chen M."/>
            <person name="Teng W."/>
            <person name="Zhao L."/>
            <person name="Hu C."/>
            <person name="Zhou Y."/>
            <person name="Han B."/>
            <person name="Song L."/>
            <person name="Shu W."/>
        </authorList>
    </citation>
    <scope>NUCLEOTIDE SEQUENCE</scope>
    <source>
        <strain evidence="1">FACHB-1375</strain>
    </source>
</reference>